<dbReference type="AlphaFoldDB" id="A0AA39HM97"/>
<evidence type="ECO:0008006" key="4">
    <source>
        <dbReference type="Google" id="ProtNLM"/>
    </source>
</evidence>
<dbReference type="Gene3D" id="2.10.60.10">
    <property type="entry name" value="CD59"/>
    <property type="match status" value="1"/>
</dbReference>
<proteinExistence type="predicted"/>
<sequence length="114" mass="12661">MASTLYVTVFLAGLIASTFALECYQGSITPTGTYAGPQHAEPEKCKEGHNVCIIVKDYGLRNRGVHFMCWKGEFCKFPYKSITDANLDVEIYCCTGDACNRSISRIKKYSKLAT</sequence>
<dbReference type="SUPFAM" id="SSF57302">
    <property type="entry name" value="Snake toxin-like"/>
    <property type="match status" value="1"/>
</dbReference>
<gene>
    <name evidence="2" type="ORF">QR680_003595</name>
</gene>
<comment type="caution">
    <text evidence="2">The sequence shown here is derived from an EMBL/GenBank/DDBJ whole genome shotgun (WGS) entry which is preliminary data.</text>
</comment>
<dbReference type="EMBL" id="JAUCMV010000003">
    <property type="protein sequence ID" value="KAK0407786.1"/>
    <property type="molecule type" value="Genomic_DNA"/>
</dbReference>
<name>A0AA39HM97_9BILA</name>
<dbReference type="Proteomes" id="UP001175271">
    <property type="component" value="Unassembled WGS sequence"/>
</dbReference>
<feature type="chain" id="PRO_5041371138" description="Activin types I and II receptor domain-containing protein" evidence="1">
    <location>
        <begin position="21"/>
        <end position="114"/>
    </location>
</feature>
<evidence type="ECO:0000256" key="1">
    <source>
        <dbReference type="SAM" id="SignalP"/>
    </source>
</evidence>
<dbReference type="InterPro" id="IPR045860">
    <property type="entry name" value="Snake_toxin-like_sf"/>
</dbReference>
<feature type="signal peptide" evidence="1">
    <location>
        <begin position="1"/>
        <end position="20"/>
    </location>
</feature>
<accession>A0AA39HM97</accession>
<protein>
    <recommendedName>
        <fullName evidence="4">Activin types I and II receptor domain-containing protein</fullName>
    </recommendedName>
</protein>
<evidence type="ECO:0000313" key="3">
    <source>
        <dbReference type="Proteomes" id="UP001175271"/>
    </source>
</evidence>
<organism evidence="2 3">
    <name type="scientific">Steinernema hermaphroditum</name>
    <dbReference type="NCBI Taxonomy" id="289476"/>
    <lineage>
        <taxon>Eukaryota</taxon>
        <taxon>Metazoa</taxon>
        <taxon>Ecdysozoa</taxon>
        <taxon>Nematoda</taxon>
        <taxon>Chromadorea</taxon>
        <taxon>Rhabditida</taxon>
        <taxon>Tylenchina</taxon>
        <taxon>Panagrolaimomorpha</taxon>
        <taxon>Strongyloidoidea</taxon>
        <taxon>Steinernematidae</taxon>
        <taxon>Steinernema</taxon>
    </lineage>
</organism>
<keyword evidence="1" id="KW-0732">Signal</keyword>
<reference evidence="2" key="1">
    <citation type="submission" date="2023-06" db="EMBL/GenBank/DDBJ databases">
        <title>Genomic analysis of the entomopathogenic nematode Steinernema hermaphroditum.</title>
        <authorList>
            <person name="Schwarz E.M."/>
            <person name="Heppert J.K."/>
            <person name="Baniya A."/>
            <person name="Schwartz H.T."/>
            <person name="Tan C.-H."/>
            <person name="Antoshechkin I."/>
            <person name="Sternberg P.W."/>
            <person name="Goodrich-Blair H."/>
            <person name="Dillman A.R."/>
        </authorList>
    </citation>
    <scope>NUCLEOTIDE SEQUENCE</scope>
    <source>
        <strain evidence="2">PS9179</strain>
        <tissue evidence="2">Whole animal</tissue>
    </source>
</reference>
<evidence type="ECO:0000313" key="2">
    <source>
        <dbReference type="EMBL" id="KAK0407786.1"/>
    </source>
</evidence>
<keyword evidence="3" id="KW-1185">Reference proteome</keyword>